<evidence type="ECO:0000259" key="5">
    <source>
        <dbReference type="SMART" id="SM00646"/>
    </source>
</evidence>
<dbReference type="InterPro" id="IPR050695">
    <property type="entry name" value="N-acetylmuramoyl_amidase_3"/>
</dbReference>
<dbReference type="GO" id="GO:0008745">
    <property type="term" value="F:N-acetylmuramoyl-L-alanine amidase activity"/>
    <property type="evidence" value="ECO:0007669"/>
    <property type="project" value="UniProtKB-EC"/>
</dbReference>
<evidence type="ECO:0000313" key="7">
    <source>
        <dbReference type="Proteomes" id="UP000707356"/>
    </source>
</evidence>
<dbReference type="CDD" id="cd02696">
    <property type="entry name" value="MurNAc-LAA"/>
    <property type="match status" value="1"/>
</dbReference>
<evidence type="ECO:0000256" key="2">
    <source>
        <dbReference type="ARBA" id="ARBA00023316"/>
    </source>
</evidence>
<keyword evidence="2" id="KW-0961">Cell wall biogenesis/degradation</keyword>
<dbReference type="Gene3D" id="2.30.30.40">
    <property type="entry name" value="SH3 Domains"/>
    <property type="match status" value="1"/>
</dbReference>
<dbReference type="InterPro" id="IPR003646">
    <property type="entry name" value="SH3-like_bac-type"/>
</dbReference>
<reference evidence="6" key="1">
    <citation type="submission" date="2021-05" db="EMBL/GenBank/DDBJ databases">
        <authorList>
            <person name="Pietrasiak N."/>
            <person name="Ward R."/>
            <person name="Stajich J.E."/>
            <person name="Kurbessoian T."/>
        </authorList>
    </citation>
    <scope>NUCLEOTIDE SEQUENCE</scope>
    <source>
        <strain evidence="6">GSE-TBD4-15B</strain>
    </source>
</reference>
<dbReference type="EC" id="3.5.1.28" evidence="6"/>
<evidence type="ECO:0000256" key="1">
    <source>
        <dbReference type="ARBA" id="ARBA00022801"/>
    </source>
</evidence>
<dbReference type="EMBL" id="JAHHHV010000084">
    <property type="protein sequence ID" value="MBW4468077.1"/>
    <property type="molecule type" value="Genomic_DNA"/>
</dbReference>
<feature type="domain" description="MurNAc-LAA" evidence="5">
    <location>
        <begin position="476"/>
        <end position="588"/>
    </location>
</feature>
<sequence length="596" mass="63709">MKAGIVIGFGVGLAVISTGMTVVRAEPNPLSVVYPPDEHETTAAQIFLIGTAPAGGEVTVNGQPVERSPAGHFAPSLPLQIGQNEFVLRYREPSGGEQSLTLRVNRAVAGVSMPVGVAFAAGTLRPDVEIARLPNELICFSAVAPAGAAVTVKLGNQILPLSAQASATDLPPNSAVLTNSNQPLAVTAPTYQGCLTASAPASLGQPEFQLALNGQTVRQIGSAITILSPAQPQVVAVTAASGTARSGPSTDYSRLTPLPKGTQASVTGREGDWLRLDYGGWIKAAETVTLPNAAPPQSLIRSLHAQTVEGWTEIAFPLQVPVPISVVQDDGSFTLTLHNTTAQTDTILLNDDPVIERLDWQQIAPTQVQYRFHLKSAQQWGYRLRYEGTTLILSLRHPPKIGSETSRDRPLQGVRILLDPGHGGPEDLGARGPTGYPEKQVVLMVAQLLRRRLEAQGATVLMTREGDIDLYPQDRAAMIEQLAPTLAISLHYNALPDEGDAAQTAGIGAFWYNAQSHSLARFLHNYLVEKLDRPSYGLFWNNLALTRPTTAPAVLMELGFMINPNEFEWITDAQSQEQLADALAAGIGEWLTQAVD</sequence>
<dbReference type="GO" id="GO:0009253">
    <property type="term" value="P:peptidoglycan catabolic process"/>
    <property type="evidence" value="ECO:0007669"/>
    <property type="project" value="InterPro"/>
</dbReference>
<feature type="region of interest" description="Disordered" evidence="3">
    <location>
        <begin position="241"/>
        <end position="266"/>
    </location>
</feature>
<dbReference type="SMART" id="SM00287">
    <property type="entry name" value="SH3b"/>
    <property type="match status" value="1"/>
</dbReference>
<evidence type="ECO:0000313" key="6">
    <source>
        <dbReference type="EMBL" id="MBW4468077.1"/>
    </source>
</evidence>
<keyword evidence="1 6" id="KW-0378">Hydrolase</keyword>
<protein>
    <submittedName>
        <fullName evidence="6">N-acetylmuramoyl-L-alanine amidase</fullName>
        <ecNumber evidence="6">3.5.1.28</ecNumber>
    </submittedName>
</protein>
<dbReference type="Pfam" id="PF01520">
    <property type="entry name" value="Amidase_3"/>
    <property type="match status" value="1"/>
</dbReference>
<accession>A0A951U829</accession>
<organism evidence="6 7">
    <name type="scientific">Pegethrix bostrychoides GSE-TBD4-15B</name>
    <dbReference type="NCBI Taxonomy" id="2839662"/>
    <lineage>
        <taxon>Bacteria</taxon>
        <taxon>Bacillati</taxon>
        <taxon>Cyanobacteriota</taxon>
        <taxon>Cyanophyceae</taxon>
        <taxon>Oculatellales</taxon>
        <taxon>Oculatellaceae</taxon>
        <taxon>Pegethrix</taxon>
    </lineage>
</organism>
<dbReference type="InterPro" id="IPR002508">
    <property type="entry name" value="MurNAc-LAA_cat"/>
</dbReference>
<dbReference type="PANTHER" id="PTHR30404:SF0">
    <property type="entry name" value="N-ACETYLMURAMOYL-L-ALANINE AMIDASE AMIC"/>
    <property type="match status" value="1"/>
</dbReference>
<dbReference type="SUPFAM" id="SSF53187">
    <property type="entry name" value="Zn-dependent exopeptidases"/>
    <property type="match status" value="1"/>
</dbReference>
<dbReference type="GO" id="GO:0071555">
    <property type="term" value="P:cell wall organization"/>
    <property type="evidence" value="ECO:0007669"/>
    <property type="project" value="UniProtKB-KW"/>
</dbReference>
<dbReference type="PANTHER" id="PTHR30404">
    <property type="entry name" value="N-ACETYLMURAMOYL-L-ALANINE AMIDASE"/>
    <property type="match status" value="1"/>
</dbReference>
<feature type="compositionally biased region" description="Polar residues" evidence="3">
    <location>
        <begin position="241"/>
        <end position="253"/>
    </location>
</feature>
<proteinExistence type="predicted"/>
<comment type="caution">
    <text evidence="6">The sequence shown here is derived from an EMBL/GenBank/DDBJ whole genome shotgun (WGS) entry which is preliminary data.</text>
</comment>
<dbReference type="Gene3D" id="2.60.40.10">
    <property type="entry name" value="Immunoglobulins"/>
    <property type="match status" value="1"/>
</dbReference>
<dbReference type="AlphaFoldDB" id="A0A951U829"/>
<dbReference type="InterPro" id="IPR013783">
    <property type="entry name" value="Ig-like_fold"/>
</dbReference>
<evidence type="ECO:0000256" key="3">
    <source>
        <dbReference type="SAM" id="MobiDB-lite"/>
    </source>
</evidence>
<feature type="domain" description="SH3b" evidence="4">
    <location>
        <begin position="232"/>
        <end position="291"/>
    </location>
</feature>
<dbReference type="Gene3D" id="3.40.630.40">
    <property type="entry name" value="Zn-dependent exopeptidases"/>
    <property type="match status" value="1"/>
</dbReference>
<evidence type="ECO:0000259" key="4">
    <source>
        <dbReference type="SMART" id="SM00287"/>
    </source>
</evidence>
<dbReference type="GO" id="GO:0030288">
    <property type="term" value="C:outer membrane-bounded periplasmic space"/>
    <property type="evidence" value="ECO:0007669"/>
    <property type="project" value="TreeGrafter"/>
</dbReference>
<reference evidence="6" key="2">
    <citation type="journal article" date="2022" name="Microbiol. Resour. Announc.">
        <title>Metagenome Sequencing to Explore Phylogenomics of Terrestrial Cyanobacteria.</title>
        <authorList>
            <person name="Ward R.D."/>
            <person name="Stajich J.E."/>
            <person name="Johansen J.R."/>
            <person name="Huntemann M."/>
            <person name="Clum A."/>
            <person name="Foster B."/>
            <person name="Foster B."/>
            <person name="Roux S."/>
            <person name="Palaniappan K."/>
            <person name="Varghese N."/>
            <person name="Mukherjee S."/>
            <person name="Reddy T.B.K."/>
            <person name="Daum C."/>
            <person name="Copeland A."/>
            <person name="Chen I.A."/>
            <person name="Ivanova N.N."/>
            <person name="Kyrpides N.C."/>
            <person name="Shapiro N."/>
            <person name="Eloe-Fadrosh E.A."/>
            <person name="Pietrasiak N."/>
        </authorList>
    </citation>
    <scope>NUCLEOTIDE SEQUENCE</scope>
    <source>
        <strain evidence="6">GSE-TBD4-15B</strain>
    </source>
</reference>
<gene>
    <name evidence="6" type="ORF">KME07_21845</name>
</gene>
<dbReference type="Pfam" id="PF08239">
    <property type="entry name" value="SH3_3"/>
    <property type="match status" value="1"/>
</dbReference>
<dbReference type="Proteomes" id="UP000707356">
    <property type="component" value="Unassembled WGS sequence"/>
</dbReference>
<dbReference type="SMART" id="SM00646">
    <property type="entry name" value="Ami_3"/>
    <property type="match status" value="1"/>
</dbReference>
<name>A0A951U829_9CYAN</name>